<dbReference type="CDD" id="cd04301">
    <property type="entry name" value="NAT_SF"/>
    <property type="match status" value="1"/>
</dbReference>
<keyword evidence="5" id="KW-1185">Reference proteome</keyword>
<feature type="domain" description="N-acetyltransferase" evidence="3">
    <location>
        <begin position="1"/>
        <end position="157"/>
    </location>
</feature>
<name>A0A2T7UWR3_9RHOB</name>
<dbReference type="InterPro" id="IPR000182">
    <property type="entry name" value="GNAT_dom"/>
</dbReference>
<dbReference type="PROSITE" id="PS51186">
    <property type="entry name" value="GNAT"/>
    <property type="match status" value="1"/>
</dbReference>
<dbReference type="PANTHER" id="PTHR43072">
    <property type="entry name" value="N-ACETYLTRANSFERASE"/>
    <property type="match status" value="1"/>
</dbReference>
<dbReference type="EMBL" id="QDDR01000001">
    <property type="protein sequence ID" value="PVE49210.1"/>
    <property type="molecule type" value="Genomic_DNA"/>
</dbReference>
<evidence type="ECO:0000259" key="3">
    <source>
        <dbReference type="PROSITE" id="PS51186"/>
    </source>
</evidence>
<dbReference type="Pfam" id="PF00583">
    <property type="entry name" value="Acetyltransf_1"/>
    <property type="match status" value="1"/>
</dbReference>
<keyword evidence="2" id="KW-0012">Acyltransferase</keyword>
<accession>A0A2T7UWR3</accession>
<protein>
    <submittedName>
        <fullName evidence="4">GNAT family N-acetyltransferase</fullName>
    </submittedName>
</protein>
<evidence type="ECO:0000313" key="4">
    <source>
        <dbReference type="EMBL" id="PVE49210.1"/>
    </source>
</evidence>
<dbReference type="OrthoDB" id="5459937at2"/>
<dbReference type="PANTHER" id="PTHR43072:SF23">
    <property type="entry name" value="UPF0039 PROTEIN C11D3.02C"/>
    <property type="match status" value="1"/>
</dbReference>
<dbReference type="AlphaFoldDB" id="A0A2T7UWR3"/>
<organism evidence="4 5">
    <name type="scientific">Pararhodobacter aggregans</name>
    <dbReference type="NCBI Taxonomy" id="404875"/>
    <lineage>
        <taxon>Bacteria</taxon>
        <taxon>Pseudomonadati</taxon>
        <taxon>Pseudomonadota</taxon>
        <taxon>Alphaproteobacteria</taxon>
        <taxon>Rhodobacterales</taxon>
        <taxon>Paracoccaceae</taxon>
        <taxon>Pararhodobacter</taxon>
    </lineage>
</organism>
<keyword evidence="1 4" id="KW-0808">Transferase</keyword>
<dbReference type="RefSeq" id="WP_107749713.1">
    <property type="nucleotide sequence ID" value="NZ_QBKF01000001.1"/>
</dbReference>
<dbReference type="GO" id="GO:0016747">
    <property type="term" value="F:acyltransferase activity, transferring groups other than amino-acyl groups"/>
    <property type="evidence" value="ECO:0007669"/>
    <property type="project" value="InterPro"/>
</dbReference>
<gene>
    <name evidence="4" type="ORF">DDE23_02030</name>
</gene>
<comment type="caution">
    <text evidence="4">The sequence shown here is derived from an EMBL/GenBank/DDBJ whole genome shotgun (WGS) entry which is preliminary data.</text>
</comment>
<proteinExistence type="predicted"/>
<dbReference type="Gene3D" id="3.40.630.30">
    <property type="match status" value="1"/>
</dbReference>
<dbReference type="InterPro" id="IPR016181">
    <property type="entry name" value="Acyl_CoA_acyltransferase"/>
</dbReference>
<dbReference type="SUPFAM" id="SSF55729">
    <property type="entry name" value="Acyl-CoA N-acyltransferases (Nat)"/>
    <property type="match status" value="1"/>
</dbReference>
<evidence type="ECO:0000313" key="5">
    <source>
        <dbReference type="Proteomes" id="UP000244810"/>
    </source>
</evidence>
<reference evidence="4 5" key="1">
    <citation type="journal article" date="2011" name="Syst. Appl. Microbiol.">
        <title>Defluviimonas denitrificans gen. nov., sp. nov., and Pararhodobacter aggregans gen. nov., sp. nov., non-phototrophic Rhodobacteraceae from the biofilter of a marine aquaculture.</title>
        <authorList>
            <person name="Foesel B.U."/>
            <person name="Drake H.L."/>
            <person name="Schramm A."/>
        </authorList>
    </citation>
    <scope>NUCLEOTIDE SEQUENCE [LARGE SCALE GENOMIC DNA]</scope>
    <source>
        <strain evidence="4 5">D1-19</strain>
    </source>
</reference>
<dbReference type="Proteomes" id="UP000244810">
    <property type="component" value="Unassembled WGS sequence"/>
</dbReference>
<sequence length="157" mass="16934">MIRPARHGDAPVIAAFWNPIIRDTAVTFSPLEKTVEEIAAMIATRPAFLVIDRGQGAEGFATYAQFRSGPGYAFAQEHTVILAPSSRGRGAGRALMTALEDHARSQGHHAMIGGVSGSNPDGIAFHARIGYAEVARMPQVGWKLGAWHDLVFMQKLL</sequence>
<evidence type="ECO:0000256" key="2">
    <source>
        <dbReference type="ARBA" id="ARBA00023315"/>
    </source>
</evidence>
<evidence type="ECO:0000256" key="1">
    <source>
        <dbReference type="ARBA" id="ARBA00022679"/>
    </source>
</evidence>